<accession>A0A9P5SSG9</accession>
<evidence type="ECO:0000313" key="7">
    <source>
        <dbReference type="Proteomes" id="UP000696485"/>
    </source>
</evidence>
<evidence type="ECO:0000256" key="3">
    <source>
        <dbReference type="ARBA" id="ARBA00022827"/>
    </source>
</evidence>
<keyword evidence="4" id="KW-0560">Oxidoreductase</keyword>
<dbReference type="Gene3D" id="3.50.50.60">
    <property type="entry name" value="FAD/NAD(P)-binding domain"/>
    <property type="match status" value="1"/>
</dbReference>
<proteinExistence type="inferred from homology"/>
<feature type="domain" description="FAD-binding" evidence="5">
    <location>
        <begin position="336"/>
        <end position="414"/>
    </location>
</feature>
<dbReference type="AlphaFoldDB" id="A0A9P5SSG9"/>
<dbReference type="Pfam" id="PF01494">
    <property type="entry name" value="FAD_binding_3"/>
    <property type="match status" value="2"/>
</dbReference>
<gene>
    <name evidence="6" type="ORF">BG006_004348</name>
</gene>
<dbReference type="InterPro" id="IPR002938">
    <property type="entry name" value="FAD-bd"/>
</dbReference>
<keyword evidence="7" id="KW-1185">Reference proteome</keyword>
<dbReference type="GO" id="GO:0071949">
    <property type="term" value="F:FAD binding"/>
    <property type="evidence" value="ECO:0007669"/>
    <property type="project" value="InterPro"/>
</dbReference>
<keyword evidence="3" id="KW-0274">FAD</keyword>
<comment type="similarity">
    <text evidence="1">Belongs to the paxM FAD-dependent monooxygenase family.</text>
</comment>
<evidence type="ECO:0000259" key="5">
    <source>
        <dbReference type="Pfam" id="PF01494"/>
    </source>
</evidence>
<comment type="caution">
    <text evidence="6">The sequence shown here is derived from an EMBL/GenBank/DDBJ whole genome shotgun (WGS) entry which is preliminary data.</text>
</comment>
<dbReference type="InterPro" id="IPR036188">
    <property type="entry name" value="FAD/NAD-bd_sf"/>
</dbReference>
<dbReference type="GO" id="GO:0004497">
    <property type="term" value="F:monooxygenase activity"/>
    <property type="evidence" value="ECO:0007669"/>
    <property type="project" value="InterPro"/>
</dbReference>
<evidence type="ECO:0000256" key="4">
    <source>
        <dbReference type="ARBA" id="ARBA00023002"/>
    </source>
</evidence>
<dbReference type="InterPro" id="IPR050562">
    <property type="entry name" value="FAD_mOase_fung"/>
</dbReference>
<evidence type="ECO:0000256" key="2">
    <source>
        <dbReference type="ARBA" id="ARBA00022630"/>
    </source>
</evidence>
<organism evidence="6 7">
    <name type="scientific">Podila minutissima</name>
    <dbReference type="NCBI Taxonomy" id="64525"/>
    <lineage>
        <taxon>Eukaryota</taxon>
        <taxon>Fungi</taxon>
        <taxon>Fungi incertae sedis</taxon>
        <taxon>Mucoromycota</taxon>
        <taxon>Mortierellomycotina</taxon>
        <taxon>Mortierellomycetes</taxon>
        <taxon>Mortierellales</taxon>
        <taxon>Mortierellaceae</taxon>
        <taxon>Podila</taxon>
    </lineage>
</organism>
<sequence>MSTPEPEIQFELEPPPDAKVYVSTAKPKPPLTNEEWANLEKPKVLIIGAGIGGLMLGNFLQKGGIPFEIFERMDIVKPLGSCMSIGGLFGPLFEQIGILDDLEAIGKLNISLEYLREDLSRLFVMDTSERLELTGANEYIVSRPELYNLLLRQIPKEKIHMSKKVLSFMQNEDGVMIRCADNQTHHGDILVGADGAHSAVRQHLYKELKQKKKLPSSDDVPLPFNCVCLVGQTEVLDPEEFPDLNLPYSKFNSVLGSNDFSWARATTKQNTVCWLVARFLTKETSKQHDSFRNSEWGPEAAEAMCKEVRDFKVPGGKEGKVTTIGDLIDRTPKHLISKVMLEEKIFDTWFGGRTVLLGDACHKLNPAGGAGALTAIQDGVALANWICALQSKKASEIEESFKEYHAERYPLVKESYEMSKLFKHIAGKSYASMLIRAVFTRLPRFLWRQILIKRCLARPQLSFLPLVEDKGTVPPIYQASLHKTLEILKRRAEDQAKEASSTNATVAEFRVGPEAAEAMCQIVRDYKVPIRDDRMATIGDLIDKTLKDLISRPYWKTG</sequence>
<dbReference type="PRINTS" id="PR00420">
    <property type="entry name" value="RNGMNOXGNASE"/>
</dbReference>
<dbReference type="Proteomes" id="UP000696485">
    <property type="component" value="Unassembled WGS sequence"/>
</dbReference>
<dbReference type="PANTHER" id="PTHR47356">
    <property type="entry name" value="FAD-DEPENDENT MONOOXYGENASE ASQG-RELATED"/>
    <property type="match status" value="1"/>
</dbReference>
<dbReference type="EMBL" id="JAAAUY010000024">
    <property type="protein sequence ID" value="KAF9337522.1"/>
    <property type="molecule type" value="Genomic_DNA"/>
</dbReference>
<evidence type="ECO:0000313" key="6">
    <source>
        <dbReference type="EMBL" id="KAF9337522.1"/>
    </source>
</evidence>
<evidence type="ECO:0000256" key="1">
    <source>
        <dbReference type="ARBA" id="ARBA00007992"/>
    </source>
</evidence>
<feature type="domain" description="FAD-binding" evidence="5">
    <location>
        <begin position="43"/>
        <end position="214"/>
    </location>
</feature>
<keyword evidence="2" id="KW-0285">Flavoprotein</keyword>
<name>A0A9P5SSG9_9FUNG</name>
<dbReference type="PANTHER" id="PTHR47356:SF2">
    <property type="entry name" value="FAD-BINDING DOMAIN-CONTAINING PROTEIN-RELATED"/>
    <property type="match status" value="1"/>
</dbReference>
<protein>
    <recommendedName>
        <fullName evidence="5">FAD-binding domain-containing protein</fullName>
    </recommendedName>
</protein>
<reference evidence="6" key="1">
    <citation type="journal article" date="2020" name="Fungal Divers.">
        <title>Resolving the Mortierellaceae phylogeny through synthesis of multi-gene phylogenetics and phylogenomics.</title>
        <authorList>
            <person name="Vandepol N."/>
            <person name="Liber J."/>
            <person name="Desiro A."/>
            <person name="Na H."/>
            <person name="Kennedy M."/>
            <person name="Barry K."/>
            <person name="Grigoriev I.V."/>
            <person name="Miller A.N."/>
            <person name="O'Donnell K."/>
            <person name="Stajich J.E."/>
            <person name="Bonito G."/>
        </authorList>
    </citation>
    <scope>NUCLEOTIDE SEQUENCE</scope>
    <source>
        <strain evidence="6">NVP1</strain>
    </source>
</reference>
<dbReference type="SUPFAM" id="SSF51905">
    <property type="entry name" value="FAD/NAD(P)-binding domain"/>
    <property type="match status" value="1"/>
</dbReference>